<dbReference type="EMBL" id="JAKROA010000001">
    <property type="protein sequence ID" value="KAL5111324.1"/>
    <property type="molecule type" value="Genomic_DNA"/>
</dbReference>
<dbReference type="Proteomes" id="UP001651158">
    <property type="component" value="Unassembled WGS sequence"/>
</dbReference>
<evidence type="ECO:0000259" key="3">
    <source>
        <dbReference type="Pfam" id="PF12146"/>
    </source>
</evidence>
<keyword evidence="2" id="KW-0812">Transmembrane</keyword>
<keyword evidence="2" id="KW-1133">Transmembrane helix</keyword>
<comment type="caution">
    <text evidence="4">The sequence shown here is derived from an EMBL/GenBank/DDBJ whole genome shotgun (WGS) entry which is preliminary data.</text>
</comment>
<accession>A0ABR4QPD6</accession>
<organism evidence="4 5">
    <name type="scientific">Taenia crassiceps</name>
    <dbReference type="NCBI Taxonomy" id="6207"/>
    <lineage>
        <taxon>Eukaryota</taxon>
        <taxon>Metazoa</taxon>
        <taxon>Spiralia</taxon>
        <taxon>Lophotrochozoa</taxon>
        <taxon>Platyhelminthes</taxon>
        <taxon>Cestoda</taxon>
        <taxon>Eucestoda</taxon>
        <taxon>Cyclophyllidea</taxon>
        <taxon>Taeniidae</taxon>
        <taxon>Taenia</taxon>
    </lineage>
</organism>
<dbReference type="SUPFAM" id="SSF53474">
    <property type="entry name" value="alpha/beta-Hydrolases"/>
    <property type="match status" value="1"/>
</dbReference>
<evidence type="ECO:0000256" key="2">
    <source>
        <dbReference type="SAM" id="Phobius"/>
    </source>
</evidence>
<feature type="region of interest" description="Disordered" evidence="1">
    <location>
        <begin position="1"/>
        <end position="27"/>
    </location>
</feature>
<evidence type="ECO:0000256" key="1">
    <source>
        <dbReference type="SAM" id="MobiDB-lite"/>
    </source>
</evidence>
<feature type="transmembrane region" description="Helical" evidence="2">
    <location>
        <begin position="72"/>
        <end position="95"/>
    </location>
</feature>
<dbReference type="Pfam" id="PF12146">
    <property type="entry name" value="Hydrolase_4"/>
    <property type="match status" value="1"/>
</dbReference>
<evidence type="ECO:0000313" key="4">
    <source>
        <dbReference type="EMBL" id="KAL5111324.1"/>
    </source>
</evidence>
<keyword evidence="2" id="KW-0472">Membrane</keyword>
<evidence type="ECO:0000313" key="5">
    <source>
        <dbReference type="Proteomes" id="UP001651158"/>
    </source>
</evidence>
<proteinExistence type="predicted"/>
<protein>
    <submittedName>
        <fullName evidence="4">Protein ABHD13</fullName>
    </submittedName>
</protein>
<keyword evidence="5" id="KW-1185">Reference proteome</keyword>
<name>A0ABR4QPD6_9CEST</name>
<feature type="domain" description="Serine aminopeptidase S33" evidence="3">
    <location>
        <begin position="149"/>
        <end position="263"/>
    </location>
</feature>
<dbReference type="PANTHER" id="PTHR12277">
    <property type="entry name" value="ALPHA/BETA HYDROLASE DOMAIN-CONTAINING PROTEIN"/>
    <property type="match status" value="1"/>
</dbReference>
<dbReference type="InterPro" id="IPR022742">
    <property type="entry name" value="Hydrolase_4"/>
</dbReference>
<reference evidence="4 5" key="1">
    <citation type="journal article" date="2022" name="Front. Cell. Infect. Microbiol.">
        <title>The Genomes of Two Strains of Taenia crassiceps the Animal Model for the Study of Human Cysticercosis.</title>
        <authorList>
            <person name="Bobes R.J."/>
            <person name="Estrada K."/>
            <person name="Rios-Valencia D.G."/>
            <person name="Calderon-Gallegos A."/>
            <person name="de la Torre P."/>
            <person name="Carrero J.C."/>
            <person name="Sanchez-Flores A."/>
            <person name="Laclette J.P."/>
        </authorList>
    </citation>
    <scope>NUCLEOTIDE SEQUENCE [LARGE SCALE GENOMIC DNA]</scope>
    <source>
        <strain evidence="4">WFUcys</strain>
    </source>
</reference>
<gene>
    <name evidence="4" type="ORF">TcWFU_001214</name>
</gene>
<dbReference type="Gene3D" id="3.40.50.1820">
    <property type="entry name" value="alpha/beta hydrolase"/>
    <property type="match status" value="1"/>
</dbReference>
<dbReference type="InterPro" id="IPR029058">
    <property type="entry name" value="AB_hydrolase_fold"/>
</dbReference>
<dbReference type="PANTHER" id="PTHR12277:SF81">
    <property type="entry name" value="PROTEIN ABHD13"/>
    <property type="match status" value="1"/>
</dbReference>
<sequence>MERLSRSGRPAYSVLPSSSSGTGGRPRPSKFISELSLLRGLFDQHAPPLLCLFLACLIATLPPNAWMENCALSATLMVLLSLALVYFIESFFTFVPNIPDRSRFFTEMPRSPTWRVVKLTPPSMGSGGNVALKCFLILQEDPSKRAAAPTVLFLHGNAGNIGHRLPIAKLLYDACGANIFLLEYRGYGYSNGQPNEHGIYSDAMAAFDYLASGADGDVDERNIFIYGRSLGGAVAIDLSTRPEVAARARGVIIENTFSSIGDMSRTLSCNMIGVLGKYCTPTALIHNRFESLKKLKTRDLSGGAKFLFISGGRDDLVPPTMMMQLARLSAQRKRGNCPLCRGQPRDYVDV</sequence>